<evidence type="ECO:0000313" key="3">
    <source>
        <dbReference type="Proteomes" id="UP001146793"/>
    </source>
</evidence>
<accession>A0AAV7YVL2</accession>
<evidence type="ECO:0000256" key="1">
    <source>
        <dbReference type="SAM" id="MobiDB-lite"/>
    </source>
</evidence>
<dbReference type="InterPro" id="IPR036871">
    <property type="entry name" value="PX_dom_sf"/>
</dbReference>
<dbReference type="Proteomes" id="UP001146793">
    <property type="component" value="Unassembled WGS sequence"/>
</dbReference>
<dbReference type="GO" id="GO:0035091">
    <property type="term" value="F:phosphatidylinositol binding"/>
    <property type="evidence" value="ECO:0007669"/>
    <property type="project" value="InterPro"/>
</dbReference>
<sequence length="560" mass="65178">MSKNPKVLFYVAAIKKSKKKNSSQISYNVGQKIAVLRNNEILWFGYVVENGPKKSGYFDPDNVFQISDSFVDSSQNEKKNHKNKNKKNNNKNDSNLDEENSQDLGMLLNTLENNKGAFKKNKKKNLKAPVTSNGIPPKPSGKKPKIRQRPYGEKLSILQQQEKSHSHQGKSTQKKPRITGELYLHNNFTWQGREMEKITFTVETFIKTNKPEYIIKGKVDNENLSVCRQGEDFKLLGKFLLEYQPLSIPVLNTKNKNVPPELVFSNFLNTVVNHPVLWYTDCVKCFLDLHRMDWVDFKKNAKGINNKTENLEFLTQINPNFKYKNMMQEYKKSIIYFQKYLNTVEKSLKQILHSWTNNLQTETVMKKNLKKFSNSFENFKNVGLEWREPKSYKNQDLQSTLQTETGIDNLVQAFSNATIFYQASNTKNTQFINLNINSLNSEITGFKHLFQRMEHLQNKVKSHHQKYLKATHSSNYKTAQSEKNKMKSRKAQLNLFQLSMLAESELFRQSLLTKMNSTLEEFLENEIKCHKKTAKAYQKVLDSVKRIKVEKGAVYNPIDK</sequence>
<comment type="caution">
    <text evidence="2">The sequence shown here is derived from an EMBL/GenBank/DDBJ whole genome shotgun (WGS) entry which is preliminary data.</text>
</comment>
<dbReference type="SUPFAM" id="SSF64268">
    <property type="entry name" value="PX domain"/>
    <property type="match status" value="1"/>
</dbReference>
<dbReference type="AlphaFoldDB" id="A0AAV7YVL2"/>
<reference evidence="2" key="1">
    <citation type="submission" date="2022-08" db="EMBL/GenBank/DDBJ databases">
        <title>Novel sulphate-reducing endosymbionts in the free-living metamonad Anaeramoeba.</title>
        <authorList>
            <person name="Jerlstrom-Hultqvist J."/>
            <person name="Cepicka I."/>
            <person name="Gallot-Lavallee L."/>
            <person name="Salas-Leiva D."/>
            <person name="Curtis B.A."/>
            <person name="Zahonova K."/>
            <person name="Pipaliya S."/>
            <person name="Dacks J."/>
            <person name="Roger A.J."/>
        </authorList>
    </citation>
    <scope>NUCLEOTIDE SEQUENCE</scope>
    <source>
        <strain evidence="2">Busselton2</strain>
    </source>
</reference>
<dbReference type="EMBL" id="JANTQA010000047">
    <property type="protein sequence ID" value="KAJ3431965.1"/>
    <property type="molecule type" value="Genomic_DNA"/>
</dbReference>
<gene>
    <name evidence="2" type="ORF">M0812_20892</name>
</gene>
<feature type="region of interest" description="Disordered" evidence="1">
    <location>
        <begin position="118"/>
        <end position="148"/>
    </location>
</feature>
<evidence type="ECO:0000313" key="2">
    <source>
        <dbReference type="EMBL" id="KAJ3431965.1"/>
    </source>
</evidence>
<feature type="compositionally biased region" description="Basic residues" evidence="1">
    <location>
        <begin position="79"/>
        <end position="89"/>
    </location>
</feature>
<name>A0AAV7YVL2_9EUKA</name>
<proteinExistence type="predicted"/>
<feature type="region of interest" description="Disordered" evidence="1">
    <location>
        <begin position="72"/>
        <end position="99"/>
    </location>
</feature>
<organism evidence="2 3">
    <name type="scientific">Anaeramoeba flamelloides</name>
    <dbReference type="NCBI Taxonomy" id="1746091"/>
    <lineage>
        <taxon>Eukaryota</taxon>
        <taxon>Metamonada</taxon>
        <taxon>Anaeramoebidae</taxon>
        <taxon>Anaeramoeba</taxon>
    </lineage>
</organism>
<protein>
    <submittedName>
        <fullName evidence="2">Sorting nexin</fullName>
    </submittedName>
</protein>